<name>A0A7S0QFW7_9CRYP</name>
<evidence type="ECO:0000313" key="2">
    <source>
        <dbReference type="EMBL" id="CAD8628912.1"/>
    </source>
</evidence>
<feature type="compositionally biased region" description="Polar residues" evidence="1">
    <location>
        <begin position="24"/>
        <end position="37"/>
    </location>
</feature>
<feature type="compositionally biased region" description="Basic and acidic residues" evidence="1">
    <location>
        <begin position="42"/>
        <end position="52"/>
    </location>
</feature>
<accession>A0A7S0QFW7</accession>
<dbReference type="AlphaFoldDB" id="A0A7S0QFW7"/>
<sequence length="112" mass="12587">MPGVSGKMIRRRLDKYEKERLNRKSCSQSNNPESAHNYSRVPTEDTHIEASHSVHQSEVSPRGVVRKPMQRDLSAINEENCNPAPASIASTYPIQKAVEFCKSVKRLALHSS</sequence>
<reference evidence="2" key="1">
    <citation type="submission" date="2021-01" db="EMBL/GenBank/DDBJ databases">
        <authorList>
            <person name="Corre E."/>
            <person name="Pelletier E."/>
            <person name="Niang G."/>
            <person name="Scheremetjew M."/>
            <person name="Finn R."/>
            <person name="Kale V."/>
            <person name="Holt S."/>
            <person name="Cochrane G."/>
            <person name="Meng A."/>
            <person name="Brown T."/>
            <person name="Cohen L."/>
        </authorList>
    </citation>
    <scope>NUCLEOTIDE SEQUENCE</scope>
    <source>
        <strain evidence="2">CCAP979/52</strain>
    </source>
</reference>
<protein>
    <submittedName>
        <fullName evidence="2">Uncharacterized protein</fullName>
    </submittedName>
</protein>
<feature type="region of interest" description="Disordered" evidence="1">
    <location>
        <begin position="1"/>
        <end position="64"/>
    </location>
</feature>
<gene>
    <name evidence="2" type="ORF">CCUR1050_LOCUS6591</name>
</gene>
<proteinExistence type="predicted"/>
<dbReference type="EMBL" id="HBEZ01011959">
    <property type="protein sequence ID" value="CAD8628912.1"/>
    <property type="molecule type" value="Transcribed_RNA"/>
</dbReference>
<organism evidence="2">
    <name type="scientific">Cryptomonas curvata</name>
    <dbReference type="NCBI Taxonomy" id="233186"/>
    <lineage>
        <taxon>Eukaryota</taxon>
        <taxon>Cryptophyceae</taxon>
        <taxon>Cryptomonadales</taxon>
        <taxon>Cryptomonadaceae</taxon>
        <taxon>Cryptomonas</taxon>
    </lineage>
</organism>
<evidence type="ECO:0000256" key="1">
    <source>
        <dbReference type="SAM" id="MobiDB-lite"/>
    </source>
</evidence>